<feature type="transmembrane region" description="Helical" evidence="6">
    <location>
        <begin position="418"/>
        <end position="435"/>
    </location>
</feature>
<dbReference type="InterPro" id="IPR050833">
    <property type="entry name" value="Poly_Biosynth_Transport"/>
</dbReference>
<feature type="transmembrane region" description="Helical" evidence="6">
    <location>
        <begin position="33"/>
        <end position="53"/>
    </location>
</feature>
<comment type="caution">
    <text evidence="7">The sequence shown here is derived from an EMBL/GenBank/DDBJ whole genome shotgun (WGS) entry which is preliminary data.</text>
</comment>
<evidence type="ECO:0000256" key="1">
    <source>
        <dbReference type="ARBA" id="ARBA00004651"/>
    </source>
</evidence>
<feature type="transmembrane region" description="Helical" evidence="6">
    <location>
        <begin position="441"/>
        <end position="460"/>
    </location>
</feature>
<keyword evidence="8" id="KW-1185">Reference proteome</keyword>
<feature type="transmembrane region" description="Helical" evidence="6">
    <location>
        <begin position="188"/>
        <end position="205"/>
    </location>
</feature>
<proteinExistence type="predicted"/>
<feature type="transmembrane region" description="Helical" evidence="6">
    <location>
        <begin position="355"/>
        <end position="379"/>
    </location>
</feature>
<keyword evidence="2" id="KW-1003">Cell membrane</keyword>
<accession>A0ABW1ITP2</accession>
<evidence type="ECO:0000256" key="2">
    <source>
        <dbReference type="ARBA" id="ARBA00022475"/>
    </source>
</evidence>
<feature type="transmembrane region" description="Helical" evidence="6">
    <location>
        <begin position="147"/>
        <end position="167"/>
    </location>
</feature>
<dbReference type="PIRSF" id="PIRSF038958">
    <property type="entry name" value="PG_synth_SpoVB"/>
    <property type="match status" value="1"/>
</dbReference>
<evidence type="ECO:0000256" key="6">
    <source>
        <dbReference type="SAM" id="Phobius"/>
    </source>
</evidence>
<dbReference type="InterPro" id="IPR002797">
    <property type="entry name" value="Polysacc_synth"/>
</dbReference>
<comment type="subcellular location">
    <subcellularLocation>
        <location evidence="1">Cell membrane</location>
        <topology evidence="1">Multi-pass membrane protein</topology>
    </subcellularLocation>
</comment>
<feature type="transmembrane region" description="Helical" evidence="6">
    <location>
        <begin position="508"/>
        <end position="529"/>
    </location>
</feature>
<dbReference type="Proteomes" id="UP001596250">
    <property type="component" value="Unassembled WGS sequence"/>
</dbReference>
<dbReference type="Pfam" id="PF01943">
    <property type="entry name" value="Polysacc_synt"/>
    <property type="match status" value="1"/>
</dbReference>
<feature type="transmembrane region" description="Helical" evidence="6">
    <location>
        <begin position="310"/>
        <end position="334"/>
    </location>
</feature>
<protein>
    <submittedName>
        <fullName evidence="7">Stage V sporulation protein B</fullName>
    </submittedName>
</protein>
<dbReference type="PANTHER" id="PTHR30250">
    <property type="entry name" value="PST FAMILY PREDICTED COLANIC ACID TRANSPORTER"/>
    <property type="match status" value="1"/>
</dbReference>
<dbReference type="InterPro" id="IPR014249">
    <property type="entry name" value="Spore_V_B"/>
</dbReference>
<feature type="transmembrane region" description="Helical" evidence="6">
    <location>
        <begin position="391"/>
        <end position="411"/>
    </location>
</feature>
<evidence type="ECO:0000313" key="7">
    <source>
        <dbReference type="EMBL" id="MFC5988500.1"/>
    </source>
</evidence>
<feature type="transmembrane region" description="Helical" evidence="6">
    <location>
        <begin position="279"/>
        <end position="298"/>
    </location>
</feature>
<feature type="transmembrane region" description="Helical" evidence="6">
    <location>
        <begin position="211"/>
        <end position="231"/>
    </location>
</feature>
<dbReference type="EMBL" id="JBHSQV010000181">
    <property type="protein sequence ID" value="MFC5988500.1"/>
    <property type="molecule type" value="Genomic_DNA"/>
</dbReference>
<name>A0ABW1ITP2_9BACL</name>
<evidence type="ECO:0000256" key="5">
    <source>
        <dbReference type="ARBA" id="ARBA00023136"/>
    </source>
</evidence>
<evidence type="ECO:0000256" key="3">
    <source>
        <dbReference type="ARBA" id="ARBA00022692"/>
    </source>
</evidence>
<feature type="transmembrane region" description="Helical" evidence="6">
    <location>
        <begin position="114"/>
        <end position="135"/>
    </location>
</feature>
<dbReference type="NCBIfam" id="TIGR02900">
    <property type="entry name" value="spore_V_B"/>
    <property type="match status" value="1"/>
</dbReference>
<organism evidence="7 8">
    <name type="scientific">Marinicrinis lubricantis</name>
    <dbReference type="NCBI Taxonomy" id="2086470"/>
    <lineage>
        <taxon>Bacteria</taxon>
        <taxon>Bacillati</taxon>
        <taxon>Bacillota</taxon>
        <taxon>Bacilli</taxon>
        <taxon>Bacillales</taxon>
        <taxon>Paenibacillaceae</taxon>
    </lineage>
</organism>
<evidence type="ECO:0000313" key="8">
    <source>
        <dbReference type="Proteomes" id="UP001596250"/>
    </source>
</evidence>
<feature type="transmembrane region" description="Helical" evidence="6">
    <location>
        <begin position="73"/>
        <end position="93"/>
    </location>
</feature>
<feature type="transmembrane region" description="Helical" evidence="6">
    <location>
        <begin position="481"/>
        <end position="502"/>
    </location>
</feature>
<gene>
    <name evidence="7" type="primary">spoVB</name>
    <name evidence="7" type="ORF">ACFPXP_19015</name>
</gene>
<evidence type="ECO:0000256" key="4">
    <source>
        <dbReference type="ARBA" id="ARBA00022989"/>
    </source>
</evidence>
<dbReference type="RefSeq" id="WP_379895972.1">
    <property type="nucleotide sequence ID" value="NZ_CBCSCT010000014.1"/>
</dbReference>
<reference evidence="8" key="1">
    <citation type="journal article" date="2019" name="Int. J. Syst. Evol. Microbiol.">
        <title>The Global Catalogue of Microorganisms (GCM) 10K type strain sequencing project: providing services to taxonomists for standard genome sequencing and annotation.</title>
        <authorList>
            <consortium name="The Broad Institute Genomics Platform"/>
            <consortium name="The Broad Institute Genome Sequencing Center for Infectious Disease"/>
            <person name="Wu L."/>
            <person name="Ma J."/>
        </authorList>
    </citation>
    <scope>NUCLEOTIDE SEQUENCE [LARGE SCALE GENOMIC DNA]</scope>
    <source>
        <strain evidence="8">CCM 8749</strain>
    </source>
</reference>
<keyword evidence="3 6" id="KW-0812">Transmembrane</keyword>
<sequence length="545" mass="59144">MSLDIPSIHMYKTRQPVLQAVWKEELAVTRQSFIKGAMILLAAGIFTRILGFIPRIMLPRMIGAEGVGLYQLSYPMLMLILTIITGGIPLAVAKMVAEADSTGKSQQMGMILKVALAFVVSLGSVFTIAAIWAAPWVSEHLLSDSRVYYSFVTMIPVILMVSISSVFRGYFQGKQNMIPTALSTTVETIVRCAGTLALAYLLLPYGLEKAAAGAMAGLLLGELAGLFILLIQYQMNRQDEGPLLRPPAVLKHQGRTTLKQLLSISIPVTGSRLVGSASYFLESIMIIQSLALIGIATSQATTLYGMLTGMIIPVVLLPTALTYSLSVSLIPSLSEAAARNDMKTIRKRLLQSLRMALVTGAPFAVIMMLLAEPLCIVLYNDHAPAEMLKWVAPVAIFIYLQGPLQAALQALDKPGTALYNTFIGAAVKLILIFLLTAKAELGIKGAVIAICTNMILVTVLHWRSIAKLTQLMINPTDFIKVLTGCIVMAVSLYAMTVWSPIGLLQLDFLLTCTAGIIIYVIVMIIMGMIDKHDMSRIPGIGRWLK</sequence>
<dbReference type="InterPro" id="IPR024923">
    <property type="entry name" value="PG_synth_SpoVB"/>
</dbReference>
<dbReference type="CDD" id="cd13124">
    <property type="entry name" value="MATE_SpoVB_like"/>
    <property type="match status" value="1"/>
</dbReference>
<dbReference type="PANTHER" id="PTHR30250:SF24">
    <property type="entry name" value="STAGE V SPORULATION PROTEIN B"/>
    <property type="match status" value="1"/>
</dbReference>
<keyword evidence="5 6" id="KW-0472">Membrane</keyword>
<keyword evidence="4 6" id="KW-1133">Transmembrane helix</keyword>